<dbReference type="InterPro" id="IPR011330">
    <property type="entry name" value="Glyco_hydro/deAcase_b/a-brl"/>
</dbReference>
<evidence type="ECO:0000313" key="2">
    <source>
        <dbReference type="Proteomes" id="UP000183413"/>
    </source>
</evidence>
<dbReference type="CDD" id="cd10787">
    <property type="entry name" value="LamB_YcsF_like"/>
    <property type="match status" value="1"/>
</dbReference>
<dbReference type="NCBIfam" id="NF003814">
    <property type="entry name" value="PRK05406.1-3"/>
    <property type="match status" value="1"/>
</dbReference>
<dbReference type="Gene3D" id="3.20.20.370">
    <property type="entry name" value="Glycoside hydrolase/deacetylase"/>
    <property type="match status" value="1"/>
</dbReference>
<dbReference type="InterPro" id="IPR005501">
    <property type="entry name" value="LamB/YcsF/PxpA-like"/>
</dbReference>
<proteinExistence type="predicted"/>
<organism evidence="1 2">
    <name type="scientific">Actinomadura madurae</name>
    <dbReference type="NCBI Taxonomy" id="1993"/>
    <lineage>
        <taxon>Bacteria</taxon>
        <taxon>Bacillati</taxon>
        <taxon>Actinomycetota</taxon>
        <taxon>Actinomycetes</taxon>
        <taxon>Streptosporangiales</taxon>
        <taxon>Thermomonosporaceae</taxon>
        <taxon>Actinomadura</taxon>
    </lineage>
</organism>
<protein>
    <submittedName>
        <fullName evidence="1">UPF0271 protein</fullName>
    </submittedName>
</protein>
<name>A0A1I5SBX4_9ACTN</name>
<dbReference type="STRING" id="1993.SAMN04489713_116116"/>
<keyword evidence="2" id="KW-1185">Reference proteome</keyword>
<dbReference type="AlphaFoldDB" id="A0A1I5SBX4"/>
<reference evidence="1 2" key="1">
    <citation type="submission" date="2016-10" db="EMBL/GenBank/DDBJ databases">
        <authorList>
            <person name="de Groot N.N."/>
        </authorList>
    </citation>
    <scope>NUCLEOTIDE SEQUENCE [LARGE SCALE GENOMIC DNA]</scope>
    <source>
        <strain evidence="1 2">DSM 43067</strain>
    </source>
</reference>
<dbReference type="SUPFAM" id="SSF88713">
    <property type="entry name" value="Glycoside hydrolase/deacetylase"/>
    <property type="match status" value="1"/>
</dbReference>
<dbReference type="Proteomes" id="UP000183413">
    <property type="component" value="Unassembled WGS sequence"/>
</dbReference>
<dbReference type="eggNOG" id="COG1540">
    <property type="taxonomic scope" value="Bacteria"/>
</dbReference>
<dbReference type="InParanoid" id="A0A1I5SBX4"/>
<dbReference type="Pfam" id="PF03746">
    <property type="entry name" value="LamB_YcsF"/>
    <property type="match status" value="1"/>
</dbReference>
<dbReference type="PANTHER" id="PTHR30292:SF0">
    <property type="entry name" value="5-OXOPROLINASE SUBUNIT A"/>
    <property type="match status" value="1"/>
</dbReference>
<accession>A0A1I5SBX4</accession>
<dbReference type="RefSeq" id="WP_075023742.1">
    <property type="nucleotide sequence ID" value="NZ_FOVH01000016.1"/>
</dbReference>
<evidence type="ECO:0000313" key="1">
    <source>
        <dbReference type="EMBL" id="SFP68219.1"/>
    </source>
</evidence>
<dbReference type="PANTHER" id="PTHR30292">
    <property type="entry name" value="UNCHARACTERIZED PROTEIN YBGL-RELATED"/>
    <property type="match status" value="1"/>
</dbReference>
<sequence>MTAHRIDVNADAGESYGRWHLGEDAHLFRYVSSTNIACGFHAGDPTTMHAAVRAARDAGVAVGAHPGYPDKLGFGRRAMAVSIEETTDYVVYQVGSLAAIAATEGVRLRHLKPHGALMGAVCRNPDLATAIAAAVHRAGLDLPLMLAPSPALDAVEAAGHPVIPENAVDLGFDDDGLNIIEPRPAAKDPDRVAQIALAAAAGHAVTTTGRTIPMPVRSICVHGDRPNAVDIAAAVHRRLTEAGITVQPATADASAR</sequence>
<gene>
    <name evidence="1" type="ORF">SAMN04489713_116116</name>
</gene>
<dbReference type="EMBL" id="FOVH01000016">
    <property type="protein sequence ID" value="SFP68219.1"/>
    <property type="molecule type" value="Genomic_DNA"/>
</dbReference>
<dbReference type="GO" id="GO:0005975">
    <property type="term" value="P:carbohydrate metabolic process"/>
    <property type="evidence" value="ECO:0007669"/>
    <property type="project" value="InterPro"/>
</dbReference>